<keyword evidence="2" id="KW-1185">Reference proteome</keyword>
<reference evidence="1" key="1">
    <citation type="submission" date="2021-10" db="EMBL/GenBank/DDBJ databases">
        <title>Anaerobic single-cell dispensing facilitates the cultivation of human gut bacteria.</title>
        <authorList>
            <person name="Afrizal A."/>
        </authorList>
    </citation>
    <scope>NUCLEOTIDE SEQUENCE</scope>
    <source>
        <strain evidence="1">CLA-AA-H274</strain>
    </source>
</reference>
<accession>A0AAE3AUM6</accession>
<proteinExistence type="predicted"/>
<feature type="non-terminal residue" evidence="1">
    <location>
        <position position="1"/>
    </location>
</feature>
<evidence type="ECO:0000313" key="1">
    <source>
        <dbReference type="EMBL" id="MCC2166088.1"/>
    </source>
</evidence>
<evidence type="ECO:0000313" key="2">
    <source>
        <dbReference type="Proteomes" id="UP001198962"/>
    </source>
</evidence>
<dbReference type="RefSeq" id="WP_308452201.1">
    <property type="nucleotide sequence ID" value="NZ_JAJEPU010000108.1"/>
</dbReference>
<sequence>CKDQKEAYQVSPKQICARAHSFLCFGFKIMSKKESEEFVKNRCCQIGKIRVQFNHIVTFFLQLFVHLKSFAESYLESYPGVF</sequence>
<protein>
    <submittedName>
        <fullName evidence="1">Uncharacterized protein</fullName>
    </submittedName>
</protein>
<dbReference type="EMBL" id="JAJEPU010000108">
    <property type="protein sequence ID" value="MCC2166088.1"/>
    <property type="molecule type" value="Genomic_DNA"/>
</dbReference>
<organism evidence="1 2">
    <name type="scientific">Brotaphodocola catenula</name>
    <dbReference type="NCBI Taxonomy" id="2885361"/>
    <lineage>
        <taxon>Bacteria</taxon>
        <taxon>Bacillati</taxon>
        <taxon>Bacillota</taxon>
        <taxon>Clostridia</taxon>
        <taxon>Lachnospirales</taxon>
        <taxon>Lachnospiraceae</taxon>
        <taxon>Brotaphodocola</taxon>
    </lineage>
</organism>
<name>A0AAE3AUM6_9FIRM</name>
<dbReference type="Proteomes" id="UP001198962">
    <property type="component" value="Unassembled WGS sequence"/>
</dbReference>
<dbReference type="AlphaFoldDB" id="A0AAE3AUM6"/>
<gene>
    <name evidence="1" type="ORF">LKD32_14705</name>
</gene>
<comment type="caution">
    <text evidence="1">The sequence shown here is derived from an EMBL/GenBank/DDBJ whole genome shotgun (WGS) entry which is preliminary data.</text>
</comment>